<dbReference type="InterPro" id="IPR029058">
    <property type="entry name" value="AB_hydrolase_fold"/>
</dbReference>
<organism evidence="2 3">
    <name type="scientific">Antiquaquibacter soli</name>
    <dbReference type="NCBI Taxonomy" id="3064523"/>
    <lineage>
        <taxon>Bacteria</taxon>
        <taxon>Bacillati</taxon>
        <taxon>Actinomycetota</taxon>
        <taxon>Actinomycetes</taxon>
        <taxon>Micrococcales</taxon>
        <taxon>Microbacteriaceae</taxon>
        <taxon>Antiquaquibacter</taxon>
    </lineage>
</organism>
<evidence type="ECO:0000313" key="3">
    <source>
        <dbReference type="Proteomes" id="UP001241072"/>
    </source>
</evidence>
<name>A0ABT9BKU4_9MICO</name>
<dbReference type="EMBL" id="JAUQUB010000001">
    <property type="protein sequence ID" value="MDO7881641.1"/>
    <property type="molecule type" value="Genomic_DNA"/>
</dbReference>
<dbReference type="GO" id="GO:0016787">
    <property type="term" value="F:hydrolase activity"/>
    <property type="evidence" value="ECO:0007669"/>
    <property type="project" value="UniProtKB-KW"/>
</dbReference>
<evidence type="ECO:0000313" key="2">
    <source>
        <dbReference type="EMBL" id="MDO7881641.1"/>
    </source>
</evidence>
<dbReference type="InterPro" id="IPR050471">
    <property type="entry name" value="AB_hydrolase"/>
</dbReference>
<dbReference type="InterPro" id="IPR000073">
    <property type="entry name" value="AB_hydrolase_1"/>
</dbReference>
<dbReference type="SUPFAM" id="SSF53474">
    <property type="entry name" value="alpha/beta-Hydrolases"/>
    <property type="match status" value="1"/>
</dbReference>
<keyword evidence="3" id="KW-1185">Reference proteome</keyword>
<accession>A0ABT9BKU4</accession>
<sequence length="302" mass="32347">MATGIDDARADARARDAALPDIDWMLVPEGVEKGWHDAPSGRLATLSAGDPSAPRVLLVPGVTGSKEDFVLMLPLLAAAGYRAESFDMAGQFESSGAGPENLRPPRRHYDHDLFVDDLVSVLEAGSSPVHVLGYSFAGTVAQIAYSRRPELFASLALLSAPPEPGQGFRGVKVLGPFTGLASGRVGAALMIWGVRNNMNKVPPGRLRLARHRFGFTRRDSVSDIISLMKRAPDHRALLAASRMPKLVAVGEHDLWPLELHKGLADAIGARLAVYPTGHSPCETTPHELVLDLIETYESAPSA</sequence>
<gene>
    <name evidence="2" type="ORF">Q5716_05295</name>
</gene>
<reference evidence="2 3" key="1">
    <citation type="submission" date="2023-07" db="EMBL/GenBank/DDBJ databases">
        <title>Protaetiibacter sp. nov WY-16 isolated from soil.</title>
        <authorList>
            <person name="Liu B."/>
            <person name="Wan Y."/>
        </authorList>
    </citation>
    <scope>NUCLEOTIDE SEQUENCE [LARGE SCALE GENOMIC DNA]</scope>
    <source>
        <strain evidence="2 3">WY-16</strain>
    </source>
</reference>
<protein>
    <submittedName>
        <fullName evidence="2">Alpha/beta hydrolase</fullName>
    </submittedName>
</protein>
<proteinExistence type="predicted"/>
<dbReference type="PANTHER" id="PTHR43433">
    <property type="entry name" value="HYDROLASE, ALPHA/BETA FOLD FAMILY PROTEIN"/>
    <property type="match status" value="1"/>
</dbReference>
<comment type="caution">
    <text evidence="2">The sequence shown here is derived from an EMBL/GenBank/DDBJ whole genome shotgun (WGS) entry which is preliminary data.</text>
</comment>
<dbReference type="Proteomes" id="UP001241072">
    <property type="component" value="Unassembled WGS sequence"/>
</dbReference>
<dbReference type="Gene3D" id="3.40.50.1820">
    <property type="entry name" value="alpha/beta hydrolase"/>
    <property type="match status" value="1"/>
</dbReference>
<feature type="domain" description="AB hydrolase-1" evidence="1">
    <location>
        <begin position="56"/>
        <end position="289"/>
    </location>
</feature>
<keyword evidence="2" id="KW-0378">Hydrolase</keyword>
<dbReference type="RefSeq" id="WP_305002049.1">
    <property type="nucleotide sequence ID" value="NZ_JAUQUB010000001.1"/>
</dbReference>
<evidence type="ECO:0000259" key="1">
    <source>
        <dbReference type="Pfam" id="PF12697"/>
    </source>
</evidence>
<dbReference type="Pfam" id="PF12697">
    <property type="entry name" value="Abhydrolase_6"/>
    <property type="match status" value="1"/>
</dbReference>
<dbReference type="PANTHER" id="PTHR43433:SF5">
    <property type="entry name" value="AB HYDROLASE-1 DOMAIN-CONTAINING PROTEIN"/>
    <property type="match status" value="1"/>
</dbReference>